<protein>
    <submittedName>
        <fullName evidence="1">Uncharacterized protein</fullName>
    </submittedName>
</protein>
<name>A0A3D9C4M1_9FLAO</name>
<sequence>MCAKKAVKKTKNLLIKTDKILIDNFKVYSFTYYKDNGLLSLFSFRHYLALALLNIEQDFKDRYGSISFPNEQYLIFYKKRGTKITQVKEERTLESINFLLPVEFSELYYSLMHTYYINEKSDSSSYSISLFFEFIVSFVSNNKMNFLPVEL</sequence>
<dbReference type="EMBL" id="QNVT01000024">
    <property type="protein sequence ID" value="REC60492.1"/>
    <property type="molecule type" value="Genomic_DNA"/>
</dbReference>
<accession>A0A3D9C4M1</accession>
<reference evidence="2" key="1">
    <citation type="submission" date="2018-06" db="EMBL/GenBank/DDBJ databases">
        <authorList>
            <person name="Lum Nde A."/>
            <person name="Hugo C."/>
        </authorList>
    </citation>
    <scope>NUCLEOTIDE SEQUENCE [LARGE SCALE GENOMIC DNA]</scope>
    <source>
        <strain evidence="2">1_F178</strain>
    </source>
</reference>
<dbReference type="AlphaFoldDB" id="A0A3D9C4M1"/>
<proteinExistence type="predicted"/>
<organism evidence="1 2">
    <name type="scientific">Chryseobacterium pennae</name>
    <dbReference type="NCBI Taxonomy" id="2258962"/>
    <lineage>
        <taxon>Bacteria</taxon>
        <taxon>Pseudomonadati</taxon>
        <taxon>Bacteroidota</taxon>
        <taxon>Flavobacteriia</taxon>
        <taxon>Flavobacteriales</taxon>
        <taxon>Weeksellaceae</taxon>
        <taxon>Chryseobacterium group</taxon>
        <taxon>Chryseobacterium</taxon>
    </lineage>
</organism>
<evidence type="ECO:0000313" key="1">
    <source>
        <dbReference type="EMBL" id="REC60492.1"/>
    </source>
</evidence>
<evidence type="ECO:0000313" key="2">
    <source>
        <dbReference type="Proteomes" id="UP000256686"/>
    </source>
</evidence>
<dbReference type="Proteomes" id="UP000256686">
    <property type="component" value="Unassembled WGS sequence"/>
</dbReference>
<comment type="caution">
    <text evidence="1">The sequence shown here is derived from an EMBL/GenBank/DDBJ whole genome shotgun (WGS) entry which is preliminary data.</text>
</comment>
<dbReference type="RefSeq" id="WP_115972655.1">
    <property type="nucleotide sequence ID" value="NZ_QNVT01000024.1"/>
</dbReference>
<gene>
    <name evidence="1" type="ORF">DRF65_20730</name>
</gene>
<keyword evidence="2" id="KW-1185">Reference proteome</keyword>